<protein>
    <submittedName>
        <fullName evidence="1">Uncharacterized protein</fullName>
    </submittedName>
</protein>
<evidence type="ECO:0000313" key="2">
    <source>
        <dbReference type="Proteomes" id="UP000184532"/>
    </source>
</evidence>
<dbReference type="AlphaFoldDB" id="A0A1M5HUL5"/>
<dbReference type="STRING" id="570519.SAMN04488116_0210"/>
<evidence type="ECO:0000313" key="1">
    <source>
        <dbReference type="EMBL" id="SHG19630.1"/>
    </source>
</evidence>
<organism evidence="1 2">
    <name type="scientific">Flagellimonas flava</name>
    <dbReference type="NCBI Taxonomy" id="570519"/>
    <lineage>
        <taxon>Bacteria</taxon>
        <taxon>Pseudomonadati</taxon>
        <taxon>Bacteroidota</taxon>
        <taxon>Flavobacteriia</taxon>
        <taxon>Flavobacteriales</taxon>
        <taxon>Flavobacteriaceae</taxon>
        <taxon>Flagellimonas</taxon>
    </lineage>
</organism>
<reference evidence="2" key="1">
    <citation type="submission" date="2016-11" db="EMBL/GenBank/DDBJ databases">
        <authorList>
            <person name="Varghese N."/>
            <person name="Submissions S."/>
        </authorList>
    </citation>
    <scope>NUCLEOTIDE SEQUENCE [LARGE SCALE GENOMIC DNA]</scope>
    <source>
        <strain evidence="2">DSM 22638</strain>
    </source>
</reference>
<dbReference type="RefSeq" id="WP_073176063.1">
    <property type="nucleotide sequence ID" value="NZ_FQWL01000001.1"/>
</dbReference>
<name>A0A1M5HUL5_9FLAO</name>
<keyword evidence="2" id="KW-1185">Reference proteome</keyword>
<proteinExistence type="predicted"/>
<sequence>MEKIITSLFDEFIEIRYVALYRGDELVYRQRQDTSDSSSGETDKYEELLVNPTLLKLTSQRGNIDCGGLNHLIIGYGNFYQVVKSMPDGHISICVELTSDLNKLPHTIFDYLNKKFPSLLKV</sequence>
<dbReference type="Proteomes" id="UP000184532">
    <property type="component" value="Unassembled WGS sequence"/>
</dbReference>
<accession>A0A1M5HUL5</accession>
<gene>
    <name evidence="1" type="ORF">SAMN04488116_0210</name>
</gene>
<dbReference type="EMBL" id="FQWL01000001">
    <property type="protein sequence ID" value="SHG19630.1"/>
    <property type="molecule type" value="Genomic_DNA"/>
</dbReference>